<feature type="region of interest" description="Disordered" evidence="1">
    <location>
        <begin position="1"/>
        <end position="96"/>
    </location>
</feature>
<protein>
    <submittedName>
        <fullName evidence="2">Uncharacterized protein</fullName>
    </submittedName>
</protein>
<evidence type="ECO:0000256" key="1">
    <source>
        <dbReference type="SAM" id="MobiDB-lite"/>
    </source>
</evidence>
<sequence length="96" mass="9864">MAVPSIPGMPPMLYPPGATTAPGAPPAQPATMQQPFMYDPATGTHTPFAQPPLPVDQATQPQPQSTPAAMAWPTTAAATPTPHHAFALPGGRPQHP</sequence>
<name>A0A0L0SCW8_ALLM3</name>
<dbReference type="AlphaFoldDB" id="A0A0L0SCW8"/>
<evidence type="ECO:0000313" key="3">
    <source>
        <dbReference type="Proteomes" id="UP000054350"/>
    </source>
</evidence>
<evidence type="ECO:0000313" key="2">
    <source>
        <dbReference type="EMBL" id="KNE60326.1"/>
    </source>
</evidence>
<dbReference type="Proteomes" id="UP000054350">
    <property type="component" value="Unassembled WGS sequence"/>
</dbReference>
<reference evidence="3" key="2">
    <citation type="submission" date="2009-11" db="EMBL/GenBank/DDBJ databases">
        <title>The Genome Sequence of Allomyces macrogynus strain ATCC 38327.</title>
        <authorList>
            <consortium name="The Broad Institute Genome Sequencing Platform"/>
            <person name="Russ C."/>
            <person name="Cuomo C."/>
            <person name="Shea T."/>
            <person name="Young S.K."/>
            <person name="Zeng Q."/>
            <person name="Koehrsen M."/>
            <person name="Haas B."/>
            <person name="Borodovsky M."/>
            <person name="Guigo R."/>
            <person name="Alvarado L."/>
            <person name="Berlin A."/>
            <person name="Borenstein D."/>
            <person name="Chen Z."/>
            <person name="Engels R."/>
            <person name="Freedman E."/>
            <person name="Gellesch M."/>
            <person name="Goldberg J."/>
            <person name="Griggs A."/>
            <person name="Gujja S."/>
            <person name="Heiman D."/>
            <person name="Hepburn T."/>
            <person name="Howarth C."/>
            <person name="Jen D."/>
            <person name="Larson L."/>
            <person name="Lewis B."/>
            <person name="Mehta T."/>
            <person name="Park D."/>
            <person name="Pearson M."/>
            <person name="Roberts A."/>
            <person name="Saif S."/>
            <person name="Shenoy N."/>
            <person name="Sisk P."/>
            <person name="Stolte C."/>
            <person name="Sykes S."/>
            <person name="Walk T."/>
            <person name="White J."/>
            <person name="Yandava C."/>
            <person name="Burger G."/>
            <person name="Gray M.W."/>
            <person name="Holland P.W.H."/>
            <person name="King N."/>
            <person name="Lang F.B.F."/>
            <person name="Roger A.J."/>
            <person name="Ruiz-Trillo I."/>
            <person name="Lander E."/>
            <person name="Nusbaum C."/>
        </authorList>
    </citation>
    <scope>NUCLEOTIDE SEQUENCE [LARGE SCALE GENOMIC DNA]</scope>
    <source>
        <strain evidence="3">ATCC 38327</strain>
    </source>
</reference>
<reference evidence="2 3" key="1">
    <citation type="submission" date="2009-11" db="EMBL/GenBank/DDBJ databases">
        <title>Annotation of Allomyces macrogynus ATCC 38327.</title>
        <authorList>
            <consortium name="The Broad Institute Genome Sequencing Platform"/>
            <person name="Russ C."/>
            <person name="Cuomo C."/>
            <person name="Burger G."/>
            <person name="Gray M.W."/>
            <person name="Holland P.W.H."/>
            <person name="King N."/>
            <person name="Lang F.B.F."/>
            <person name="Roger A.J."/>
            <person name="Ruiz-Trillo I."/>
            <person name="Young S.K."/>
            <person name="Zeng Q."/>
            <person name="Gargeya S."/>
            <person name="Fitzgerald M."/>
            <person name="Haas B."/>
            <person name="Abouelleil A."/>
            <person name="Alvarado L."/>
            <person name="Arachchi H.M."/>
            <person name="Berlin A."/>
            <person name="Chapman S.B."/>
            <person name="Gearin G."/>
            <person name="Goldberg J."/>
            <person name="Griggs A."/>
            <person name="Gujja S."/>
            <person name="Hansen M."/>
            <person name="Heiman D."/>
            <person name="Howarth C."/>
            <person name="Larimer J."/>
            <person name="Lui A."/>
            <person name="MacDonald P.J.P."/>
            <person name="McCowen C."/>
            <person name="Montmayeur A."/>
            <person name="Murphy C."/>
            <person name="Neiman D."/>
            <person name="Pearson M."/>
            <person name="Priest M."/>
            <person name="Roberts A."/>
            <person name="Saif S."/>
            <person name="Shea T."/>
            <person name="Sisk P."/>
            <person name="Stolte C."/>
            <person name="Sykes S."/>
            <person name="Wortman J."/>
            <person name="Nusbaum C."/>
            <person name="Birren B."/>
        </authorList>
    </citation>
    <scope>NUCLEOTIDE SEQUENCE [LARGE SCALE GENOMIC DNA]</scope>
    <source>
        <strain evidence="2 3">ATCC 38327</strain>
    </source>
</reference>
<gene>
    <name evidence="2" type="ORF">AMAG_05723</name>
</gene>
<feature type="compositionally biased region" description="Low complexity" evidence="1">
    <location>
        <begin position="57"/>
        <end position="89"/>
    </location>
</feature>
<proteinExistence type="predicted"/>
<organism evidence="2 3">
    <name type="scientific">Allomyces macrogynus (strain ATCC 38327)</name>
    <name type="common">Allomyces javanicus var. macrogynus</name>
    <dbReference type="NCBI Taxonomy" id="578462"/>
    <lineage>
        <taxon>Eukaryota</taxon>
        <taxon>Fungi</taxon>
        <taxon>Fungi incertae sedis</taxon>
        <taxon>Blastocladiomycota</taxon>
        <taxon>Blastocladiomycetes</taxon>
        <taxon>Blastocladiales</taxon>
        <taxon>Blastocladiaceae</taxon>
        <taxon>Allomyces</taxon>
    </lineage>
</organism>
<dbReference type="VEuPathDB" id="FungiDB:AMAG_05723"/>
<dbReference type="EMBL" id="GG745336">
    <property type="protein sequence ID" value="KNE60326.1"/>
    <property type="molecule type" value="Genomic_DNA"/>
</dbReference>
<keyword evidence="3" id="KW-1185">Reference proteome</keyword>
<accession>A0A0L0SCW8</accession>